<dbReference type="Pfam" id="PF01061">
    <property type="entry name" value="ABC2_membrane"/>
    <property type="match status" value="1"/>
</dbReference>
<proteinExistence type="predicted"/>
<keyword evidence="10" id="KW-1185">Reference proteome</keyword>
<gene>
    <name evidence="9" type="ORF">HanXRQr2_Chr06g0269061</name>
</gene>
<dbReference type="InterPro" id="IPR013581">
    <property type="entry name" value="PDR_assoc"/>
</dbReference>
<name>A0A9K3IW63_HELAN</name>
<protein>
    <submittedName>
        <fullName evidence="9">ABC-2 type transporter, plant PDR ABC transporter associated</fullName>
    </submittedName>
</protein>
<keyword evidence="5 6" id="KW-0472">Membrane</keyword>
<evidence type="ECO:0000259" key="7">
    <source>
        <dbReference type="Pfam" id="PF01061"/>
    </source>
</evidence>
<dbReference type="GO" id="GO:0005886">
    <property type="term" value="C:plasma membrane"/>
    <property type="evidence" value="ECO:0007669"/>
    <property type="project" value="UniProtKB-ARBA"/>
</dbReference>
<dbReference type="PANTHER" id="PTHR19241">
    <property type="entry name" value="ATP-BINDING CASSETTE TRANSPORTER"/>
    <property type="match status" value="1"/>
</dbReference>
<organism evidence="9 10">
    <name type="scientific">Helianthus annuus</name>
    <name type="common">Common sunflower</name>
    <dbReference type="NCBI Taxonomy" id="4232"/>
    <lineage>
        <taxon>Eukaryota</taxon>
        <taxon>Viridiplantae</taxon>
        <taxon>Streptophyta</taxon>
        <taxon>Embryophyta</taxon>
        <taxon>Tracheophyta</taxon>
        <taxon>Spermatophyta</taxon>
        <taxon>Magnoliopsida</taxon>
        <taxon>eudicotyledons</taxon>
        <taxon>Gunneridae</taxon>
        <taxon>Pentapetalae</taxon>
        <taxon>asterids</taxon>
        <taxon>campanulids</taxon>
        <taxon>Asterales</taxon>
        <taxon>Asteraceae</taxon>
        <taxon>Asteroideae</taxon>
        <taxon>Heliantheae alliance</taxon>
        <taxon>Heliantheae</taxon>
        <taxon>Helianthus</taxon>
    </lineage>
</organism>
<feature type="transmembrane region" description="Helical" evidence="6">
    <location>
        <begin position="94"/>
        <end position="121"/>
    </location>
</feature>
<sequence length="137" mass="15634">MFRFIASVFQTVVAATTVGSIAILFLLSFGGFIIPHTSMPAWLKWGFWVCPLSYGEIGLAVNEFHSPRWNKMTSTNTTIGLQTLESRGLDFEEYYYWISLGAMFGFALLFNVGFVLALSYFKDNFIFLISQVNFEHR</sequence>
<evidence type="ECO:0000256" key="1">
    <source>
        <dbReference type="ARBA" id="ARBA00004141"/>
    </source>
</evidence>
<dbReference type="Pfam" id="PF08370">
    <property type="entry name" value="PDR_assoc"/>
    <property type="match status" value="1"/>
</dbReference>
<comment type="subcellular location">
    <subcellularLocation>
        <location evidence="1">Membrane</location>
        <topology evidence="1">Multi-pass membrane protein</topology>
    </subcellularLocation>
</comment>
<reference evidence="9" key="1">
    <citation type="journal article" date="2017" name="Nature">
        <title>The sunflower genome provides insights into oil metabolism, flowering and Asterid evolution.</title>
        <authorList>
            <person name="Badouin H."/>
            <person name="Gouzy J."/>
            <person name="Grassa C.J."/>
            <person name="Murat F."/>
            <person name="Staton S.E."/>
            <person name="Cottret L."/>
            <person name="Lelandais-Briere C."/>
            <person name="Owens G.L."/>
            <person name="Carrere S."/>
            <person name="Mayjonade B."/>
            <person name="Legrand L."/>
            <person name="Gill N."/>
            <person name="Kane N.C."/>
            <person name="Bowers J.E."/>
            <person name="Hubner S."/>
            <person name="Bellec A."/>
            <person name="Berard A."/>
            <person name="Berges H."/>
            <person name="Blanchet N."/>
            <person name="Boniface M.C."/>
            <person name="Brunel D."/>
            <person name="Catrice O."/>
            <person name="Chaidir N."/>
            <person name="Claudel C."/>
            <person name="Donnadieu C."/>
            <person name="Faraut T."/>
            <person name="Fievet G."/>
            <person name="Helmstetter N."/>
            <person name="King M."/>
            <person name="Knapp S.J."/>
            <person name="Lai Z."/>
            <person name="Le Paslier M.C."/>
            <person name="Lippi Y."/>
            <person name="Lorenzon L."/>
            <person name="Mandel J.R."/>
            <person name="Marage G."/>
            <person name="Marchand G."/>
            <person name="Marquand E."/>
            <person name="Bret-Mestries E."/>
            <person name="Morien E."/>
            <person name="Nambeesan S."/>
            <person name="Nguyen T."/>
            <person name="Pegot-Espagnet P."/>
            <person name="Pouilly N."/>
            <person name="Raftis F."/>
            <person name="Sallet E."/>
            <person name="Schiex T."/>
            <person name="Thomas J."/>
            <person name="Vandecasteele C."/>
            <person name="Vares D."/>
            <person name="Vear F."/>
            <person name="Vautrin S."/>
            <person name="Crespi M."/>
            <person name="Mangin B."/>
            <person name="Burke J.M."/>
            <person name="Salse J."/>
            <person name="Munos S."/>
            <person name="Vincourt P."/>
            <person name="Rieseberg L.H."/>
            <person name="Langlade N.B."/>
        </authorList>
    </citation>
    <scope>NUCLEOTIDE SEQUENCE</scope>
    <source>
        <tissue evidence="9">Leaves</tissue>
    </source>
</reference>
<evidence type="ECO:0000259" key="8">
    <source>
        <dbReference type="Pfam" id="PF08370"/>
    </source>
</evidence>
<dbReference type="AlphaFoldDB" id="A0A9K3IW63"/>
<reference evidence="9" key="2">
    <citation type="submission" date="2020-06" db="EMBL/GenBank/DDBJ databases">
        <title>Helianthus annuus Genome sequencing and assembly Release 2.</title>
        <authorList>
            <person name="Gouzy J."/>
            <person name="Langlade N."/>
            <person name="Munos S."/>
        </authorList>
    </citation>
    <scope>NUCLEOTIDE SEQUENCE</scope>
    <source>
        <tissue evidence="9">Leaves</tissue>
    </source>
</reference>
<evidence type="ECO:0000313" key="9">
    <source>
        <dbReference type="EMBL" id="KAF5803245.1"/>
    </source>
</evidence>
<evidence type="ECO:0000256" key="5">
    <source>
        <dbReference type="ARBA" id="ARBA00023136"/>
    </source>
</evidence>
<keyword evidence="4 6" id="KW-1133">Transmembrane helix</keyword>
<evidence type="ECO:0000313" key="10">
    <source>
        <dbReference type="Proteomes" id="UP000215914"/>
    </source>
</evidence>
<dbReference type="Proteomes" id="UP000215914">
    <property type="component" value="Unassembled WGS sequence"/>
</dbReference>
<dbReference type="Gramene" id="mRNA:HanXRQr2_Chr06g0269061">
    <property type="protein sequence ID" value="mRNA:HanXRQr2_Chr06g0269061"/>
    <property type="gene ID" value="HanXRQr2_Chr06g0269061"/>
</dbReference>
<evidence type="ECO:0000256" key="2">
    <source>
        <dbReference type="ARBA" id="ARBA00022448"/>
    </source>
</evidence>
<keyword evidence="2" id="KW-0813">Transport</keyword>
<dbReference type="InterPro" id="IPR013525">
    <property type="entry name" value="ABC2_TM"/>
</dbReference>
<evidence type="ECO:0000256" key="6">
    <source>
        <dbReference type="SAM" id="Phobius"/>
    </source>
</evidence>
<dbReference type="EMBL" id="MNCJ02000321">
    <property type="protein sequence ID" value="KAF5803245.1"/>
    <property type="molecule type" value="Genomic_DNA"/>
</dbReference>
<evidence type="ECO:0000256" key="4">
    <source>
        <dbReference type="ARBA" id="ARBA00022989"/>
    </source>
</evidence>
<feature type="domain" description="Plant PDR ABC transporter associated" evidence="8">
    <location>
        <begin position="69"/>
        <end position="122"/>
    </location>
</feature>
<keyword evidence="3 6" id="KW-0812">Transmembrane</keyword>
<feature type="domain" description="ABC-2 type transporter transmembrane" evidence="7">
    <location>
        <begin position="1"/>
        <end position="64"/>
    </location>
</feature>
<evidence type="ECO:0000256" key="3">
    <source>
        <dbReference type="ARBA" id="ARBA00022692"/>
    </source>
</evidence>
<feature type="transmembrane region" description="Helical" evidence="6">
    <location>
        <begin position="12"/>
        <end position="34"/>
    </location>
</feature>
<accession>A0A9K3IW63</accession>
<dbReference type="GO" id="GO:0140359">
    <property type="term" value="F:ABC-type transporter activity"/>
    <property type="evidence" value="ECO:0007669"/>
    <property type="project" value="InterPro"/>
</dbReference>
<comment type="caution">
    <text evidence="9">The sequence shown here is derived from an EMBL/GenBank/DDBJ whole genome shotgun (WGS) entry which is preliminary data.</text>
</comment>